<proteinExistence type="predicted"/>
<evidence type="ECO:0000313" key="1">
    <source>
        <dbReference type="EMBL" id="KAK8124127.1"/>
    </source>
</evidence>
<organism evidence="1 2">
    <name type="scientific">Apiospora kogelbergensis</name>
    <dbReference type="NCBI Taxonomy" id="1337665"/>
    <lineage>
        <taxon>Eukaryota</taxon>
        <taxon>Fungi</taxon>
        <taxon>Dikarya</taxon>
        <taxon>Ascomycota</taxon>
        <taxon>Pezizomycotina</taxon>
        <taxon>Sordariomycetes</taxon>
        <taxon>Xylariomycetidae</taxon>
        <taxon>Amphisphaeriales</taxon>
        <taxon>Apiosporaceae</taxon>
        <taxon>Apiospora</taxon>
    </lineage>
</organism>
<evidence type="ECO:0000313" key="2">
    <source>
        <dbReference type="Proteomes" id="UP001392437"/>
    </source>
</evidence>
<gene>
    <name evidence="1" type="ORF">PG999_004045</name>
</gene>
<sequence>MQVLGRIGLRFSTSHGLVLSVFGMNANRPPGAVKERIYVQGVLASLASPAMLDVTKHDETGDGRVGTR</sequence>
<dbReference type="EMBL" id="JAQQWP010000003">
    <property type="protein sequence ID" value="KAK8124127.1"/>
    <property type="molecule type" value="Genomic_DNA"/>
</dbReference>
<comment type="caution">
    <text evidence="1">The sequence shown here is derived from an EMBL/GenBank/DDBJ whole genome shotgun (WGS) entry which is preliminary data.</text>
</comment>
<accession>A0AAW0R5H0</accession>
<name>A0AAW0R5H0_9PEZI</name>
<dbReference type="AlphaFoldDB" id="A0AAW0R5H0"/>
<keyword evidence="2" id="KW-1185">Reference proteome</keyword>
<protein>
    <submittedName>
        <fullName evidence="1">Uncharacterized protein</fullName>
    </submittedName>
</protein>
<reference evidence="1 2" key="1">
    <citation type="submission" date="2023-01" db="EMBL/GenBank/DDBJ databases">
        <title>Analysis of 21 Apiospora genomes using comparative genomics revels a genus with tremendous synthesis potential of carbohydrate active enzymes and secondary metabolites.</title>
        <authorList>
            <person name="Sorensen T."/>
        </authorList>
    </citation>
    <scope>NUCLEOTIDE SEQUENCE [LARGE SCALE GENOMIC DNA]</scope>
    <source>
        <strain evidence="1 2">CBS 117206</strain>
    </source>
</reference>
<dbReference type="Proteomes" id="UP001392437">
    <property type="component" value="Unassembled WGS sequence"/>
</dbReference>